<feature type="non-terminal residue" evidence="3">
    <location>
        <position position="1"/>
    </location>
</feature>
<dbReference type="Proteomes" id="UP000007800">
    <property type="component" value="Unassembled WGS sequence"/>
</dbReference>
<dbReference type="RefSeq" id="XP_002778671.1">
    <property type="nucleotide sequence ID" value="XM_002778625.1"/>
</dbReference>
<keyword evidence="2" id="KW-0812">Transmembrane</keyword>
<protein>
    <submittedName>
        <fullName evidence="3">Uncharacterized protein</fullName>
    </submittedName>
</protein>
<comment type="similarity">
    <text evidence="1">Belongs to the AB hydrolase superfamily. AB hydrolase 4 family.</text>
</comment>
<keyword evidence="4" id="KW-1185">Reference proteome</keyword>
<evidence type="ECO:0000313" key="3">
    <source>
        <dbReference type="EMBL" id="EER10466.1"/>
    </source>
</evidence>
<reference evidence="3 4" key="1">
    <citation type="submission" date="2008-07" db="EMBL/GenBank/DDBJ databases">
        <authorList>
            <person name="El-Sayed N."/>
            <person name="Caler E."/>
            <person name="Inman J."/>
            <person name="Amedeo P."/>
            <person name="Hass B."/>
            <person name="Wortman J."/>
        </authorList>
    </citation>
    <scope>NUCLEOTIDE SEQUENCE [LARGE SCALE GENOMIC DNA]</scope>
    <source>
        <strain evidence="4">ATCC 50983 / TXsc</strain>
    </source>
</reference>
<accession>C5KYH7</accession>
<feature type="transmembrane region" description="Helical" evidence="2">
    <location>
        <begin position="46"/>
        <end position="66"/>
    </location>
</feature>
<dbReference type="SUPFAM" id="SSF53474">
    <property type="entry name" value="alpha/beta-Hydrolases"/>
    <property type="match status" value="1"/>
</dbReference>
<sequence>SSEGSSRSRPNMSVTKFWDAVSANTHSTSQGSPTIKQDPRRRRPRPWWVIISFLRLCIEACRWLIIPLLGLAPILMRPFTLPALIVCLVLATYLVVTGDRYRPNGKATPGIEGHTEGTQFGKLIEELLESRARAFKPTPYAAINGHLATAIPYLTYRYKKPNLKRRWMYTIDGQSVALDWCLPPPTGNVKGIVIVLAGINGSSTESYVCDLIEKATSQGYAVCCLISRGACGTTVVGGPEEEPCGSRVSDVEQVINICHDVVTGSSSS</sequence>
<dbReference type="PANTHER" id="PTHR10794:SF63">
    <property type="entry name" value="ALPHA_BETA HYDROLASE 1, ISOFORM A"/>
    <property type="match status" value="1"/>
</dbReference>
<evidence type="ECO:0000256" key="2">
    <source>
        <dbReference type="SAM" id="Phobius"/>
    </source>
</evidence>
<name>C5KYH7_PERM5</name>
<dbReference type="GO" id="GO:0034338">
    <property type="term" value="F:short-chain carboxylesterase activity"/>
    <property type="evidence" value="ECO:0007669"/>
    <property type="project" value="TreeGrafter"/>
</dbReference>
<evidence type="ECO:0000313" key="4">
    <source>
        <dbReference type="Proteomes" id="UP000007800"/>
    </source>
</evidence>
<dbReference type="GO" id="GO:0047372">
    <property type="term" value="F:monoacylglycerol lipase activity"/>
    <property type="evidence" value="ECO:0007669"/>
    <property type="project" value="TreeGrafter"/>
</dbReference>
<keyword evidence="2" id="KW-0472">Membrane</keyword>
<dbReference type="PANTHER" id="PTHR10794">
    <property type="entry name" value="ABHYDROLASE DOMAIN-CONTAINING PROTEIN"/>
    <property type="match status" value="1"/>
</dbReference>
<evidence type="ECO:0000256" key="1">
    <source>
        <dbReference type="ARBA" id="ARBA00010884"/>
    </source>
</evidence>
<dbReference type="AlphaFoldDB" id="C5KYH7"/>
<dbReference type="InterPro" id="IPR029058">
    <property type="entry name" value="AB_hydrolase_fold"/>
</dbReference>
<dbReference type="InParanoid" id="C5KYH7"/>
<organism evidence="4">
    <name type="scientific">Perkinsus marinus (strain ATCC 50983 / TXsc)</name>
    <dbReference type="NCBI Taxonomy" id="423536"/>
    <lineage>
        <taxon>Eukaryota</taxon>
        <taxon>Sar</taxon>
        <taxon>Alveolata</taxon>
        <taxon>Perkinsozoa</taxon>
        <taxon>Perkinsea</taxon>
        <taxon>Perkinsida</taxon>
        <taxon>Perkinsidae</taxon>
        <taxon>Perkinsus</taxon>
    </lineage>
</organism>
<feature type="non-terminal residue" evidence="3">
    <location>
        <position position="268"/>
    </location>
</feature>
<proteinExistence type="inferred from homology"/>
<feature type="transmembrane region" description="Helical" evidence="2">
    <location>
        <begin position="78"/>
        <end position="96"/>
    </location>
</feature>
<dbReference type="InterPro" id="IPR050960">
    <property type="entry name" value="AB_hydrolase_4_sf"/>
</dbReference>
<dbReference type="GeneID" id="9038420"/>
<gene>
    <name evidence="3" type="ORF">Pmar_PMAR013456</name>
</gene>
<dbReference type="EMBL" id="GG677401">
    <property type="protein sequence ID" value="EER10466.1"/>
    <property type="molecule type" value="Genomic_DNA"/>
</dbReference>
<keyword evidence="2" id="KW-1133">Transmembrane helix</keyword>